<evidence type="ECO:0000256" key="1">
    <source>
        <dbReference type="SAM" id="MobiDB-lite"/>
    </source>
</evidence>
<comment type="caution">
    <text evidence="2">The sequence shown here is derived from an EMBL/GenBank/DDBJ whole genome shotgun (WGS) entry which is preliminary data.</text>
</comment>
<dbReference type="Proteomes" id="UP000294028">
    <property type="component" value="Unassembled WGS sequence"/>
</dbReference>
<gene>
    <name evidence="2" type="ORF">ELS19_07715</name>
</gene>
<reference evidence="2 3" key="1">
    <citation type="submission" date="2018-12" db="EMBL/GenBank/DDBJ databases">
        <title>Genome analysis provides insights into bioremediation potentialities of Halogeometricum borinquense strain N11.</title>
        <authorList>
            <person name="Najjari A."/>
            <person name="Youssef N."/>
            <person name="Fhoula I."/>
            <person name="Ben Dhia O."/>
            <person name="Mahjoubi M."/>
            <person name="Ouzari H.I."/>
            <person name="Cherif A."/>
        </authorList>
    </citation>
    <scope>NUCLEOTIDE SEQUENCE [LARGE SCALE GENOMIC DNA]</scope>
    <source>
        <strain evidence="2 3">N11</strain>
    </source>
</reference>
<protein>
    <submittedName>
        <fullName evidence="2">DUF3179 domain-containing protein</fullName>
    </submittedName>
</protein>
<name>A0A482TIU7_9EURY</name>
<accession>A0A482TIU7</accession>
<evidence type="ECO:0000313" key="2">
    <source>
        <dbReference type="EMBL" id="RYJ13863.1"/>
    </source>
</evidence>
<dbReference type="EMBL" id="RZHH01000002">
    <property type="protein sequence ID" value="RYJ13863.1"/>
    <property type="molecule type" value="Genomic_DNA"/>
</dbReference>
<dbReference type="InterPro" id="IPR021516">
    <property type="entry name" value="DUF3179"/>
</dbReference>
<feature type="region of interest" description="Disordered" evidence="1">
    <location>
        <begin position="204"/>
        <end position="230"/>
    </location>
</feature>
<proteinExistence type="predicted"/>
<evidence type="ECO:0000313" key="3">
    <source>
        <dbReference type="Proteomes" id="UP000294028"/>
    </source>
</evidence>
<dbReference type="PROSITE" id="PS51257">
    <property type="entry name" value="PROKAR_LIPOPROTEIN"/>
    <property type="match status" value="1"/>
</dbReference>
<organism evidence="2 3">
    <name type="scientific">Halogeometricum borinquense</name>
    <dbReference type="NCBI Taxonomy" id="60847"/>
    <lineage>
        <taxon>Archaea</taxon>
        <taxon>Methanobacteriati</taxon>
        <taxon>Methanobacteriota</taxon>
        <taxon>Stenosarchaea group</taxon>
        <taxon>Halobacteria</taxon>
        <taxon>Halobacteriales</taxon>
        <taxon>Haloferacaceae</taxon>
        <taxon>Halogeometricum</taxon>
    </lineage>
</organism>
<dbReference type="Pfam" id="PF11376">
    <property type="entry name" value="DUF3179"/>
    <property type="match status" value="1"/>
</dbReference>
<dbReference type="RefSeq" id="WP_129784272.1">
    <property type="nucleotide sequence ID" value="NZ_RZHH01000002.1"/>
</dbReference>
<sequence>MNRRTFLVTAGVGVTLSLSGCLDGSGGAGAPTDGFEETNGDGGMSPVGSGNVSLPVPKDDLNRGASKDAIPAIVSPKFGSDWSDVDATLDDGELVIGVELDGEARAYPLAVLNWHEIVNDQFDRPVLVTYCPLCGSAVVAERTVAGDTRTFGVSGYLWQSDLVMYDRESESLWSQVLATAIRGSLTGSQLDLLPSTTTSWGEWRESHPDTSVLLPPPVSDTVTGRQTRDYDRNPYLGYETSSRVGIGFNDDVDDRLHPKARVIGVAHGDKAVAYPLSTLSETPVVNDEVGGLPVVAAATVDGTLVAYDRRVDGSAITFDRESGTDVLTGDGSRWDLHTGRALDGPHEGAALARANDRSPMFWFAWADFFPETTIYSTE</sequence>
<dbReference type="AlphaFoldDB" id="A0A482TIU7"/>